<name>A0ACB8Z315_CICIN</name>
<reference evidence="1 2" key="2">
    <citation type="journal article" date="2022" name="Mol. Ecol. Resour.">
        <title>The genomes of chicory, endive, great burdock and yacon provide insights into Asteraceae paleo-polyploidization history and plant inulin production.</title>
        <authorList>
            <person name="Fan W."/>
            <person name="Wang S."/>
            <person name="Wang H."/>
            <person name="Wang A."/>
            <person name="Jiang F."/>
            <person name="Liu H."/>
            <person name="Zhao H."/>
            <person name="Xu D."/>
            <person name="Zhang Y."/>
        </authorList>
    </citation>
    <scope>NUCLEOTIDE SEQUENCE [LARGE SCALE GENOMIC DNA]</scope>
    <source>
        <strain evidence="2">cv. Punajuju</strain>
        <tissue evidence="1">Leaves</tissue>
    </source>
</reference>
<dbReference type="Proteomes" id="UP001055811">
    <property type="component" value="Linkage Group LG09"/>
</dbReference>
<comment type="caution">
    <text evidence="1">The sequence shown here is derived from an EMBL/GenBank/DDBJ whole genome shotgun (WGS) entry which is preliminary data.</text>
</comment>
<protein>
    <submittedName>
        <fullName evidence="1">Uncharacterized protein</fullName>
    </submittedName>
</protein>
<reference evidence="2" key="1">
    <citation type="journal article" date="2022" name="Mol. Ecol. Resour.">
        <title>The genomes of chicory, endive, great burdock and yacon provide insights into Asteraceae palaeo-polyploidization history and plant inulin production.</title>
        <authorList>
            <person name="Fan W."/>
            <person name="Wang S."/>
            <person name="Wang H."/>
            <person name="Wang A."/>
            <person name="Jiang F."/>
            <person name="Liu H."/>
            <person name="Zhao H."/>
            <person name="Xu D."/>
            <person name="Zhang Y."/>
        </authorList>
    </citation>
    <scope>NUCLEOTIDE SEQUENCE [LARGE SCALE GENOMIC DNA]</scope>
    <source>
        <strain evidence="2">cv. Punajuju</strain>
    </source>
</reference>
<evidence type="ECO:0000313" key="1">
    <source>
        <dbReference type="EMBL" id="KAI3690655.1"/>
    </source>
</evidence>
<keyword evidence="2" id="KW-1185">Reference proteome</keyword>
<proteinExistence type="predicted"/>
<evidence type="ECO:0000313" key="2">
    <source>
        <dbReference type="Proteomes" id="UP001055811"/>
    </source>
</evidence>
<accession>A0ACB8Z315</accession>
<organism evidence="1 2">
    <name type="scientific">Cichorium intybus</name>
    <name type="common">Chicory</name>
    <dbReference type="NCBI Taxonomy" id="13427"/>
    <lineage>
        <taxon>Eukaryota</taxon>
        <taxon>Viridiplantae</taxon>
        <taxon>Streptophyta</taxon>
        <taxon>Embryophyta</taxon>
        <taxon>Tracheophyta</taxon>
        <taxon>Spermatophyta</taxon>
        <taxon>Magnoliopsida</taxon>
        <taxon>eudicotyledons</taxon>
        <taxon>Gunneridae</taxon>
        <taxon>Pentapetalae</taxon>
        <taxon>asterids</taxon>
        <taxon>campanulids</taxon>
        <taxon>Asterales</taxon>
        <taxon>Asteraceae</taxon>
        <taxon>Cichorioideae</taxon>
        <taxon>Cichorieae</taxon>
        <taxon>Cichoriinae</taxon>
        <taxon>Cichorium</taxon>
    </lineage>
</organism>
<dbReference type="EMBL" id="CM042017">
    <property type="protein sequence ID" value="KAI3690655.1"/>
    <property type="molecule type" value="Genomic_DNA"/>
</dbReference>
<sequence>MDDSATSVPSSIWDSLNSWFTSTVLFVLLNVMIATIVFTSNLPNNNQQNHHQQEQEEEQKQNSQTHHNHQNDRNQPQIARSPSILHRLKSFNFLPPRSQLEFSPENDDHQEPLQLAATQYVFNQHLDYQHFDYDFNSTGSDHTTAAAAAEFSAPNHIHEAPPPYTETHAVWEHQQSVETGTTHFDLDPTREEIQSDTGFEDAHEEEHTDEFQSLDEVYSKLKSGHDRTKSESDLPPKPQAKMKKSASLKVGFAHIEEEEIVEARRPVTVRDRKSAARVMEEDDVEVDSKADDFINKFKNDLKLQRIESIIRTKGATGRGTAK</sequence>
<gene>
    <name evidence="1" type="ORF">L2E82_48835</name>
</gene>